<dbReference type="InterPro" id="IPR012854">
    <property type="entry name" value="Cu_amine_oxidase-like_N"/>
</dbReference>
<protein>
    <submittedName>
        <fullName evidence="4">Family 18 glycosyl hydrolase</fullName>
    </submittedName>
</protein>
<dbReference type="InterPro" id="IPR017853">
    <property type="entry name" value="GH"/>
</dbReference>
<dbReference type="Pfam" id="PF00704">
    <property type="entry name" value="Glyco_hydro_18"/>
    <property type="match status" value="1"/>
</dbReference>
<feature type="domain" description="SH3b" evidence="2">
    <location>
        <begin position="172"/>
        <end position="235"/>
    </location>
</feature>
<feature type="domain" description="GH18" evidence="3">
    <location>
        <begin position="251"/>
        <end position="579"/>
    </location>
</feature>
<dbReference type="PANTHER" id="PTHR46066:SF2">
    <property type="entry name" value="CHITINASE DOMAIN-CONTAINING PROTEIN 1"/>
    <property type="match status" value="1"/>
</dbReference>
<keyword evidence="5" id="KW-1185">Reference proteome</keyword>
<dbReference type="PROSITE" id="PS51910">
    <property type="entry name" value="GH18_2"/>
    <property type="match status" value="1"/>
</dbReference>
<dbReference type="GO" id="GO:0008061">
    <property type="term" value="F:chitin binding"/>
    <property type="evidence" value="ECO:0007669"/>
    <property type="project" value="InterPro"/>
</dbReference>
<dbReference type="InterPro" id="IPR001223">
    <property type="entry name" value="Glyco_hydro18_cat"/>
</dbReference>
<reference evidence="5" key="1">
    <citation type="submission" date="2015-05" db="EMBL/GenBank/DDBJ databases">
        <authorList>
            <person name="Urmite Genomes"/>
        </authorList>
    </citation>
    <scope>NUCLEOTIDE SEQUENCE [LARGE SCALE GENOMIC DNA]</scope>
    <source>
        <strain evidence="5">LF1</strain>
    </source>
</reference>
<keyword evidence="4" id="KW-0378">Hydrolase</keyword>
<evidence type="ECO:0000313" key="5">
    <source>
        <dbReference type="Proteomes" id="UP000199087"/>
    </source>
</evidence>
<keyword evidence="1" id="KW-0812">Transmembrane</keyword>
<dbReference type="SUPFAM" id="SSF55383">
    <property type="entry name" value="Copper amine oxidase, domain N"/>
    <property type="match status" value="1"/>
</dbReference>
<dbReference type="Gene3D" id="3.10.50.10">
    <property type="match status" value="1"/>
</dbReference>
<dbReference type="SUPFAM" id="SSF51445">
    <property type="entry name" value="(Trans)glycosidases"/>
    <property type="match status" value="1"/>
</dbReference>
<dbReference type="InterPro" id="IPR029070">
    <property type="entry name" value="Chitinase_insertion_sf"/>
</dbReference>
<dbReference type="Gene3D" id="2.30.30.40">
    <property type="entry name" value="SH3 Domains"/>
    <property type="match status" value="1"/>
</dbReference>
<sequence length="579" mass="65855">MAQLNYYKKNRLSKKWIIGGLLLAVLLISSSVFFLLYPFASKEKKEFFYGENPILFNGKQEGNALIEENTLYIPLTFIQKNIDKYAIYDEKSKSVIITTADKVVQMPTDSLTYFVNQKPVNIQLSPILSRNGQIYVAIDPIRTYYPIDYKKMAGSGAIWIQKDGQKYVNGQITSEDVNKERLRLRTKPTLQSPYTDEVNKKEPVMIEGEKDDFYLVRNSKGISGYIQKKYVNRKDAVQVKITRETPKFQTPKINGPVQLTWEGVYTKNPDPKDIQDMPGVNVVSPTWFSIASNDGTIKNLASLDYSNWAHSKGYQVWGLISNSFNPQLTHEALKDFDTRQAMIRQLLNYSQMYQLQGINFDFENVKKEDGPLVTQFIKEAAPYLHEAGLVVSIDITFAAGENNNWSSFFERKDLGQIVDYVIVMAYDEHINAASGEGSVASLPWVEKNTEKLLTEVPNQKLILGVPLYSRLWKEQHNADGTTTITSKALTMEKVKAWLAEKGITPTYDAKSGQNFAEYVATDEKATYKIWIEDELSLNKRAAIVEKYHLAGLGTWSRNFGDQTAWTALNLNTNKTVTQK</sequence>
<proteinExistence type="predicted"/>
<dbReference type="Pfam" id="PF07833">
    <property type="entry name" value="Cu_amine_oxidN1"/>
    <property type="match status" value="1"/>
</dbReference>
<evidence type="ECO:0000313" key="4">
    <source>
        <dbReference type="EMBL" id="CRK83288.1"/>
    </source>
</evidence>
<dbReference type="GO" id="GO:0005975">
    <property type="term" value="P:carbohydrate metabolic process"/>
    <property type="evidence" value="ECO:0007669"/>
    <property type="project" value="InterPro"/>
</dbReference>
<evidence type="ECO:0000259" key="3">
    <source>
        <dbReference type="PROSITE" id="PS51910"/>
    </source>
</evidence>
<dbReference type="SMART" id="SM00636">
    <property type="entry name" value="Glyco_18"/>
    <property type="match status" value="1"/>
</dbReference>
<dbReference type="RefSeq" id="WP_090635619.1">
    <property type="nucleotide sequence ID" value="NZ_CVRB01000003.1"/>
</dbReference>
<dbReference type="Pfam" id="PF08239">
    <property type="entry name" value="SH3_3"/>
    <property type="match status" value="1"/>
</dbReference>
<keyword evidence="1" id="KW-0472">Membrane</keyword>
<dbReference type="InterPro" id="IPR036582">
    <property type="entry name" value="Mao_N_sf"/>
</dbReference>
<organism evidence="4 5">
    <name type="scientific">Neobacillus massiliamazoniensis</name>
    <dbReference type="NCBI Taxonomy" id="1499688"/>
    <lineage>
        <taxon>Bacteria</taxon>
        <taxon>Bacillati</taxon>
        <taxon>Bacillota</taxon>
        <taxon>Bacilli</taxon>
        <taxon>Bacillales</taxon>
        <taxon>Bacillaceae</taxon>
        <taxon>Neobacillus</taxon>
    </lineage>
</organism>
<name>A0A0U1NZJ1_9BACI</name>
<gene>
    <name evidence="4" type="ORF">BN000_03251</name>
</gene>
<dbReference type="Proteomes" id="UP000199087">
    <property type="component" value="Unassembled WGS sequence"/>
</dbReference>
<dbReference type="InterPro" id="IPR003646">
    <property type="entry name" value="SH3-like_bac-type"/>
</dbReference>
<evidence type="ECO:0000256" key="1">
    <source>
        <dbReference type="SAM" id="Phobius"/>
    </source>
</evidence>
<dbReference type="GO" id="GO:0016787">
    <property type="term" value="F:hydrolase activity"/>
    <property type="evidence" value="ECO:0007669"/>
    <property type="project" value="UniProtKB-KW"/>
</dbReference>
<dbReference type="Gene3D" id="3.30.457.10">
    <property type="entry name" value="Copper amine oxidase-like, N-terminal domain"/>
    <property type="match status" value="1"/>
</dbReference>
<evidence type="ECO:0000259" key="2">
    <source>
        <dbReference type="PROSITE" id="PS51781"/>
    </source>
</evidence>
<dbReference type="Gene3D" id="3.20.20.80">
    <property type="entry name" value="Glycosidases"/>
    <property type="match status" value="1"/>
</dbReference>
<dbReference type="OrthoDB" id="9775889at2"/>
<dbReference type="AlphaFoldDB" id="A0A0U1NZJ1"/>
<keyword evidence="1" id="KW-1133">Transmembrane helix</keyword>
<accession>A0A0U1NZJ1</accession>
<dbReference type="InterPro" id="IPR011583">
    <property type="entry name" value="Chitinase_II/V-like_cat"/>
</dbReference>
<dbReference type="PANTHER" id="PTHR46066">
    <property type="entry name" value="CHITINASE DOMAIN-CONTAINING PROTEIN 1 FAMILY MEMBER"/>
    <property type="match status" value="1"/>
</dbReference>
<dbReference type="STRING" id="1499688.BN000_03251"/>
<dbReference type="EMBL" id="CVRB01000003">
    <property type="protein sequence ID" value="CRK83288.1"/>
    <property type="molecule type" value="Genomic_DNA"/>
</dbReference>
<dbReference type="PROSITE" id="PS51781">
    <property type="entry name" value="SH3B"/>
    <property type="match status" value="1"/>
</dbReference>
<feature type="transmembrane region" description="Helical" evidence="1">
    <location>
        <begin position="16"/>
        <end position="37"/>
    </location>
</feature>